<dbReference type="InterPro" id="IPR002528">
    <property type="entry name" value="MATE_fam"/>
</dbReference>
<feature type="transmembrane region" description="Helical" evidence="7">
    <location>
        <begin position="323"/>
        <end position="343"/>
    </location>
</feature>
<dbReference type="PANTHER" id="PTHR42925:SF1">
    <property type="entry name" value="VIRULENCE FACTOR MVIN"/>
    <property type="match status" value="1"/>
</dbReference>
<dbReference type="Pfam" id="PF01554">
    <property type="entry name" value="MatE"/>
    <property type="match status" value="2"/>
</dbReference>
<feature type="transmembrane region" description="Helical" evidence="7">
    <location>
        <begin position="282"/>
        <end position="302"/>
    </location>
</feature>
<evidence type="ECO:0000256" key="7">
    <source>
        <dbReference type="SAM" id="Phobius"/>
    </source>
</evidence>
<dbReference type="GO" id="GO:0042910">
    <property type="term" value="F:xenobiotic transmembrane transporter activity"/>
    <property type="evidence" value="ECO:0007669"/>
    <property type="project" value="InterPro"/>
</dbReference>
<dbReference type="CDD" id="cd13134">
    <property type="entry name" value="MATE_like_8"/>
    <property type="match status" value="1"/>
</dbReference>
<comment type="caution">
    <text evidence="8">The sequence shown here is derived from an EMBL/GenBank/DDBJ whole genome shotgun (WGS) entry which is preliminary data.</text>
</comment>
<feature type="transmembrane region" description="Helical" evidence="7">
    <location>
        <begin position="164"/>
        <end position="186"/>
    </location>
</feature>
<proteinExistence type="predicted"/>
<dbReference type="GO" id="GO:0015297">
    <property type="term" value="F:antiporter activity"/>
    <property type="evidence" value="ECO:0007669"/>
    <property type="project" value="InterPro"/>
</dbReference>
<dbReference type="PANTHER" id="PTHR42925">
    <property type="entry name" value="MULTIDRUG AND TOXIN EFFLUX PROTEIN MATE FAMILY"/>
    <property type="match status" value="1"/>
</dbReference>
<protein>
    <submittedName>
        <fullName evidence="8">Putative FMN/FAD exporter YeeO</fullName>
    </submittedName>
</protein>
<feature type="transmembrane region" description="Helical" evidence="7">
    <location>
        <begin position="385"/>
        <end position="405"/>
    </location>
</feature>
<feature type="transmembrane region" description="Helical" evidence="7">
    <location>
        <begin position="411"/>
        <end position="433"/>
    </location>
</feature>
<feature type="transmembrane region" description="Helical" evidence="7">
    <location>
        <begin position="256"/>
        <end position="276"/>
    </location>
</feature>
<gene>
    <name evidence="8" type="primary">yeeO_6</name>
    <name evidence="8" type="ORF">SDC9_43617</name>
</gene>
<dbReference type="InterPro" id="IPR048279">
    <property type="entry name" value="MdtK-like"/>
</dbReference>
<keyword evidence="4 7" id="KW-0812">Transmembrane</keyword>
<evidence type="ECO:0000313" key="8">
    <source>
        <dbReference type="EMBL" id="MPL97426.1"/>
    </source>
</evidence>
<evidence type="ECO:0000256" key="5">
    <source>
        <dbReference type="ARBA" id="ARBA00022989"/>
    </source>
</evidence>
<organism evidence="8">
    <name type="scientific">bioreactor metagenome</name>
    <dbReference type="NCBI Taxonomy" id="1076179"/>
    <lineage>
        <taxon>unclassified sequences</taxon>
        <taxon>metagenomes</taxon>
        <taxon>ecological metagenomes</taxon>
    </lineage>
</organism>
<dbReference type="EMBL" id="VSSQ01000555">
    <property type="protein sequence ID" value="MPL97426.1"/>
    <property type="molecule type" value="Genomic_DNA"/>
</dbReference>
<dbReference type="InterPro" id="IPR047135">
    <property type="entry name" value="YsiQ"/>
</dbReference>
<sequence length="448" mass="48736">MEIQENLKKELKRITWPLFIESALFSLLGSVDTIMLGRYSDNSVAAVGVANQIIWMLNLMFGIITAGTSILISQYLGAKSEKKTIIQVSGISIGINTIIGLIVSLVMFFAGSGMMKLLNSPPELMYLGNQYLKIVGGFIFIQAITMTFTAILRAHSLTKICMNATIIMNIINIILNYILIFGKLGFSSMGVAGAALATILSKIVGLIILGKAIYDLILNKLKISMFKPFPKIHLINILKIGIPSASEQISYNLSQLVITSFINLMGVSSMAAKSYVGTIVCFSYIFASAIGQGGSILIGNLIGGKEDNKAYKLCIYTLRKAMIVSISISLLIAILGKSILGLLTSSSEIIYIAVMVLIIEIILEPGRCINIVGINGLRATGDVKFPVYIGVFSMWTFGVGLAYILGVKLNLGLVGVWISFAIDEWFRAILVLIRWKTGKWKGRGFINN</sequence>
<name>A0A644W1M9_9ZZZZ</name>
<evidence type="ECO:0000256" key="4">
    <source>
        <dbReference type="ARBA" id="ARBA00022692"/>
    </source>
</evidence>
<feature type="transmembrane region" description="Helical" evidence="7">
    <location>
        <begin position="192"/>
        <end position="217"/>
    </location>
</feature>
<comment type="subcellular location">
    <subcellularLocation>
        <location evidence="1">Cell membrane</location>
        <topology evidence="1">Multi-pass membrane protein</topology>
    </subcellularLocation>
</comment>
<dbReference type="AlphaFoldDB" id="A0A644W1M9"/>
<evidence type="ECO:0000256" key="3">
    <source>
        <dbReference type="ARBA" id="ARBA00022475"/>
    </source>
</evidence>
<dbReference type="NCBIfam" id="TIGR00797">
    <property type="entry name" value="matE"/>
    <property type="match status" value="1"/>
</dbReference>
<accession>A0A644W1M9</accession>
<feature type="transmembrane region" description="Helical" evidence="7">
    <location>
        <begin position="349"/>
        <end position="373"/>
    </location>
</feature>
<feature type="transmembrane region" description="Helical" evidence="7">
    <location>
        <begin position="131"/>
        <end position="152"/>
    </location>
</feature>
<keyword evidence="3" id="KW-1003">Cell membrane</keyword>
<evidence type="ECO:0000256" key="6">
    <source>
        <dbReference type="ARBA" id="ARBA00023136"/>
    </source>
</evidence>
<feature type="transmembrane region" description="Helical" evidence="7">
    <location>
        <begin position="18"/>
        <end position="40"/>
    </location>
</feature>
<keyword evidence="6 7" id="KW-0472">Membrane</keyword>
<keyword evidence="2" id="KW-0813">Transport</keyword>
<evidence type="ECO:0000256" key="1">
    <source>
        <dbReference type="ARBA" id="ARBA00004651"/>
    </source>
</evidence>
<dbReference type="PIRSF" id="PIRSF006603">
    <property type="entry name" value="DinF"/>
    <property type="match status" value="1"/>
</dbReference>
<evidence type="ECO:0000256" key="2">
    <source>
        <dbReference type="ARBA" id="ARBA00022448"/>
    </source>
</evidence>
<feature type="transmembrane region" description="Helical" evidence="7">
    <location>
        <begin position="88"/>
        <end position="111"/>
    </location>
</feature>
<feature type="transmembrane region" description="Helical" evidence="7">
    <location>
        <begin position="52"/>
        <end position="76"/>
    </location>
</feature>
<dbReference type="GO" id="GO:0005886">
    <property type="term" value="C:plasma membrane"/>
    <property type="evidence" value="ECO:0007669"/>
    <property type="project" value="UniProtKB-SubCell"/>
</dbReference>
<reference evidence="8" key="1">
    <citation type="submission" date="2019-08" db="EMBL/GenBank/DDBJ databases">
        <authorList>
            <person name="Kucharzyk K."/>
            <person name="Murdoch R.W."/>
            <person name="Higgins S."/>
            <person name="Loffler F."/>
        </authorList>
    </citation>
    <scope>NUCLEOTIDE SEQUENCE</scope>
</reference>
<keyword evidence="5 7" id="KW-1133">Transmembrane helix</keyword>